<evidence type="ECO:0000259" key="1">
    <source>
        <dbReference type="Pfam" id="PF10988"/>
    </source>
</evidence>
<dbReference type="KEGG" id="est:DN752_15515"/>
<proteinExistence type="predicted"/>
<organism evidence="2 3">
    <name type="scientific">Echinicola strongylocentroti</name>
    <dbReference type="NCBI Taxonomy" id="1795355"/>
    <lineage>
        <taxon>Bacteria</taxon>
        <taxon>Pseudomonadati</taxon>
        <taxon>Bacteroidota</taxon>
        <taxon>Cytophagia</taxon>
        <taxon>Cytophagales</taxon>
        <taxon>Cyclobacteriaceae</taxon>
        <taxon>Echinicola</taxon>
    </lineage>
</organism>
<dbReference type="InterPro" id="IPR021255">
    <property type="entry name" value="DUF2807"/>
</dbReference>
<feature type="domain" description="Putative auto-transporter adhesin head GIN" evidence="1">
    <location>
        <begin position="41"/>
        <end position="205"/>
    </location>
</feature>
<keyword evidence="3" id="KW-1185">Reference proteome</keyword>
<dbReference type="OrthoDB" id="5585143at2"/>
<reference evidence="2 3" key="1">
    <citation type="submission" date="2018-06" db="EMBL/GenBank/DDBJ databases">
        <title>Echinicola strongylocentroti sp. nov., isolated from a sea urchin Strongylocentrotus intermedius.</title>
        <authorList>
            <person name="Bae S.S."/>
        </authorList>
    </citation>
    <scope>NUCLEOTIDE SEQUENCE [LARGE SCALE GENOMIC DNA]</scope>
    <source>
        <strain evidence="2 3">MEBiC08714</strain>
    </source>
</reference>
<gene>
    <name evidence="2" type="ORF">DN752_15515</name>
</gene>
<dbReference type="Gene3D" id="2.160.20.120">
    <property type="match status" value="1"/>
</dbReference>
<evidence type="ECO:0000313" key="2">
    <source>
        <dbReference type="EMBL" id="AWW31416.1"/>
    </source>
</evidence>
<dbReference type="Proteomes" id="UP000248688">
    <property type="component" value="Chromosome"/>
</dbReference>
<dbReference type="EMBL" id="CP030041">
    <property type="protein sequence ID" value="AWW31416.1"/>
    <property type="molecule type" value="Genomic_DNA"/>
</dbReference>
<dbReference type="RefSeq" id="WP_112784792.1">
    <property type="nucleotide sequence ID" value="NZ_CP030041.1"/>
</dbReference>
<dbReference type="Pfam" id="PF10988">
    <property type="entry name" value="DUF2807"/>
    <property type="match status" value="1"/>
</dbReference>
<accession>A0A2Z4ILH7</accession>
<sequence length="221" mass="24133">MKLNTIYSALIAAVLFCSCTDNNLCIKGDGEVKEYDLEVGEFDEVSLSGPIDLTIVQGEVQSLKVLAESQLMEALEYDVRGGELMIGFRDKVKCLKSTKGVRVIATVPDIHKISIDGDSEINNVGNLALTDLTIECHGDAEVVLFGTVDRQFFVVDGKIEVENFGLVSAETTIEVNGKGEFEVNCTEVMYIDVNGKADVDYKGHPRVYQDVNGLLDLDDAN</sequence>
<dbReference type="PROSITE" id="PS51257">
    <property type="entry name" value="PROKAR_LIPOPROTEIN"/>
    <property type="match status" value="1"/>
</dbReference>
<name>A0A2Z4ILH7_9BACT</name>
<dbReference type="AlphaFoldDB" id="A0A2Z4ILH7"/>
<protein>
    <submittedName>
        <fullName evidence="2">DUF2807 domain-containing protein</fullName>
    </submittedName>
</protein>
<evidence type="ECO:0000313" key="3">
    <source>
        <dbReference type="Proteomes" id="UP000248688"/>
    </source>
</evidence>